<evidence type="ECO:0000256" key="1">
    <source>
        <dbReference type="SAM" id="Phobius"/>
    </source>
</evidence>
<keyword evidence="4" id="KW-1185">Reference proteome</keyword>
<reference evidence="3" key="2">
    <citation type="submission" date="2015-06" db="UniProtKB">
        <authorList>
            <consortium name="EnsemblPlants"/>
        </authorList>
    </citation>
    <scope>IDENTIFICATION</scope>
</reference>
<dbReference type="OMA" id="PIIPEHH"/>
<dbReference type="Gramene" id="ORUFI04G07920.1">
    <property type="protein sequence ID" value="ORUFI04G07920.1"/>
    <property type="gene ID" value="ORUFI04G07920"/>
</dbReference>
<dbReference type="EnsemblPlants" id="ORUFI04G07920.1">
    <property type="protein sequence ID" value="ORUFI04G07920.1"/>
    <property type="gene ID" value="ORUFI04G07920"/>
</dbReference>
<proteinExistence type="predicted"/>
<keyword evidence="1" id="KW-0812">Transmembrane</keyword>
<sequence>MLWHRTLKSQMGSGVILILWVMGADRNAGARNNDFYQALNMAKEEVCVGAEEEFCVGAAEEGVSCTLRIILPIIPEHHSSAGAILQAGFLAIISVFCIGNNLAFIKVRNIRKTQELMVLHFLTRYWSHWCTTKISLPLINWMEVT</sequence>
<dbReference type="AlphaFoldDB" id="A0A0E0P722"/>
<evidence type="ECO:0000256" key="2">
    <source>
        <dbReference type="SAM" id="SignalP"/>
    </source>
</evidence>
<accession>A0A0E0P722</accession>
<feature type="chain" id="PRO_5002369609" evidence="2">
    <location>
        <begin position="31"/>
        <end position="145"/>
    </location>
</feature>
<evidence type="ECO:0000313" key="3">
    <source>
        <dbReference type="EnsemblPlants" id="ORUFI04G07920.1"/>
    </source>
</evidence>
<dbReference type="HOGENOM" id="CLU_1790088_0_0_1"/>
<keyword evidence="2" id="KW-0732">Signal</keyword>
<dbReference type="Proteomes" id="UP000008022">
    <property type="component" value="Unassembled WGS sequence"/>
</dbReference>
<protein>
    <submittedName>
        <fullName evidence="3">Uncharacterized protein</fullName>
    </submittedName>
</protein>
<evidence type="ECO:0000313" key="4">
    <source>
        <dbReference type="Proteomes" id="UP000008022"/>
    </source>
</evidence>
<feature type="signal peptide" evidence="2">
    <location>
        <begin position="1"/>
        <end position="30"/>
    </location>
</feature>
<reference evidence="4" key="1">
    <citation type="submission" date="2013-06" db="EMBL/GenBank/DDBJ databases">
        <authorList>
            <person name="Zhao Q."/>
        </authorList>
    </citation>
    <scope>NUCLEOTIDE SEQUENCE</scope>
    <source>
        <strain evidence="4">cv. W1943</strain>
    </source>
</reference>
<keyword evidence="1" id="KW-0472">Membrane</keyword>
<keyword evidence="1" id="KW-1133">Transmembrane helix</keyword>
<organism evidence="3 4">
    <name type="scientific">Oryza rufipogon</name>
    <name type="common">Brownbeard rice</name>
    <name type="synonym">Asian wild rice</name>
    <dbReference type="NCBI Taxonomy" id="4529"/>
    <lineage>
        <taxon>Eukaryota</taxon>
        <taxon>Viridiplantae</taxon>
        <taxon>Streptophyta</taxon>
        <taxon>Embryophyta</taxon>
        <taxon>Tracheophyta</taxon>
        <taxon>Spermatophyta</taxon>
        <taxon>Magnoliopsida</taxon>
        <taxon>Liliopsida</taxon>
        <taxon>Poales</taxon>
        <taxon>Poaceae</taxon>
        <taxon>BOP clade</taxon>
        <taxon>Oryzoideae</taxon>
        <taxon>Oryzeae</taxon>
        <taxon>Oryzinae</taxon>
        <taxon>Oryza</taxon>
    </lineage>
</organism>
<name>A0A0E0P722_ORYRU</name>
<feature type="transmembrane region" description="Helical" evidence="1">
    <location>
        <begin position="83"/>
        <end position="104"/>
    </location>
</feature>